<evidence type="ECO:0000313" key="11">
    <source>
        <dbReference type="EMBL" id="CAL8110125.1"/>
    </source>
</evidence>
<keyword evidence="8" id="KW-0539">Nucleus</keyword>
<feature type="domain" description="Nucleoporin NSP1-like C-terminal" evidence="10">
    <location>
        <begin position="109"/>
        <end position="201"/>
    </location>
</feature>
<dbReference type="Gene3D" id="1.20.5.170">
    <property type="match status" value="1"/>
</dbReference>
<evidence type="ECO:0000256" key="3">
    <source>
        <dbReference type="ARBA" id="ARBA00022448"/>
    </source>
</evidence>
<proteinExistence type="inferred from homology"/>
<evidence type="ECO:0000256" key="5">
    <source>
        <dbReference type="ARBA" id="ARBA00022927"/>
    </source>
</evidence>
<organism evidence="11 12">
    <name type="scientific">Orchesella dallaii</name>
    <dbReference type="NCBI Taxonomy" id="48710"/>
    <lineage>
        <taxon>Eukaryota</taxon>
        <taxon>Metazoa</taxon>
        <taxon>Ecdysozoa</taxon>
        <taxon>Arthropoda</taxon>
        <taxon>Hexapoda</taxon>
        <taxon>Collembola</taxon>
        <taxon>Entomobryomorpha</taxon>
        <taxon>Entomobryoidea</taxon>
        <taxon>Orchesellidae</taxon>
        <taxon>Orchesellinae</taxon>
        <taxon>Orchesella</taxon>
    </lineage>
</organism>
<evidence type="ECO:0000259" key="10">
    <source>
        <dbReference type="Pfam" id="PF05064"/>
    </source>
</evidence>
<evidence type="ECO:0000256" key="2">
    <source>
        <dbReference type="ARBA" id="ARBA00005911"/>
    </source>
</evidence>
<evidence type="ECO:0000256" key="6">
    <source>
        <dbReference type="ARBA" id="ARBA00023010"/>
    </source>
</evidence>
<dbReference type="InterPro" id="IPR007758">
    <property type="entry name" value="Nucleoporin_NSP1_C"/>
</dbReference>
<comment type="caution">
    <text evidence="11">The sequence shown here is derived from an EMBL/GenBank/DDBJ whole genome shotgun (WGS) entry which is preliminary data.</text>
</comment>
<accession>A0ABP1QSS8</accession>
<name>A0ABP1QSS8_9HEXA</name>
<dbReference type="InterPro" id="IPR026010">
    <property type="entry name" value="NSP1/NUP62"/>
</dbReference>
<keyword evidence="7" id="KW-0906">Nuclear pore complex</keyword>
<keyword evidence="5" id="KW-0653">Protein transport</keyword>
<feature type="coiled-coil region" evidence="9">
    <location>
        <begin position="117"/>
        <end position="186"/>
    </location>
</feature>
<comment type="similarity">
    <text evidence="2">Belongs to the nucleoporin NSP1/NUP62 family.</text>
</comment>
<keyword evidence="4" id="KW-0509">mRNA transport</keyword>
<keyword evidence="6" id="KW-0811">Translocation</keyword>
<dbReference type="Proteomes" id="UP001642540">
    <property type="component" value="Unassembled WGS sequence"/>
</dbReference>
<dbReference type="PANTHER" id="PTHR12084:SF0">
    <property type="entry name" value="NUCLEAR PORE GLYCOPROTEIN P62"/>
    <property type="match status" value="1"/>
</dbReference>
<dbReference type="Pfam" id="PF05064">
    <property type="entry name" value="Nsp1_C"/>
    <property type="match status" value="1"/>
</dbReference>
<gene>
    <name evidence="11" type="ORF">ODALV1_LOCUS14000</name>
</gene>
<keyword evidence="9" id="KW-0175">Coiled coil</keyword>
<evidence type="ECO:0000256" key="4">
    <source>
        <dbReference type="ARBA" id="ARBA00022816"/>
    </source>
</evidence>
<keyword evidence="12" id="KW-1185">Reference proteome</keyword>
<protein>
    <recommendedName>
        <fullName evidence="10">Nucleoporin NSP1-like C-terminal domain-containing protein</fullName>
    </recommendedName>
</protein>
<sequence length="306" mass="33016">MAEKNVTFNPLVSVSVFDLGSSTSTAASGTGTNVPLISFGGATAQAATAAPSINVPATSTIGAQQGPGCLFGFNPTASTSSGGGFGTTAAATSIGQSLNEGASKPETFDAKQPSMTYSQLQELLNKFTKETQEEENNFYEQALKVNVWDRTLAYNGEKIVRLNSQMEKMRDDHSRVENTLSGLKSQEMELQNLLVALESTLPPDINNVDPARAEIYSTAESVGQELIEISSDLKIVIEHINERNNSSSQYSSSELVKIMKIVNEHSDALLWVEKQCNELSKGLTETQKGHQIAKNKHVEALRQLGR</sequence>
<keyword evidence="3" id="KW-0813">Transport</keyword>
<evidence type="ECO:0000256" key="1">
    <source>
        <dbReference type="ARBA" id="ARBA00004567"/>
    </source>
</evidence>
<comment type="subcellular location">
    <subcellularLocation>
        <location evidence="1">Nucleus</location>
        <location evidence="1">Nuclear pore complex</location>
    </subcellularLocation>
</comment>
<dbReference type="EMBL" id="CAXLJM020000043">
    <property type="protein sequence ID" value="CAL8110125.1"/>
    <property type="molecule type" value="Genomic_DNA"/>
</dbReference>
<evidence type="ECO:0000256" key="8">
    <source>
        <dbReference type="ARBA" id="ARBA00023242"/>
    </source>
</evidence>
<evidence type="ECO:0000256" key="7">
    <source>
        <dbReference type="ARBA" id="ARBA00023132"/>
    </source>
</evidence>
<reference evidence="11 12" key="1">
    <citation type="submission" date="2024-08" db="EMBL/GenBank/DDBJ databases">
        <authorList>
            <person name="Cucini C."/>
            <person name="Frati F."/>
        </authorList>
    </citation>
    <scope>NUCLEOTIDE SEQUENCE [LARGE SCALE GENOMIC DNA]</scope>
</reference>
<dbReference type="PANTHER" id="PTHR12084">
    <property type="entry name" value="NUCLEAR PORE GLYCOPROTEIN P62-RELATED"/>
    <property type="match status" value="1"/>
</dbReference>
<evidence type="ECO:0000313" key="12">
    <source>
        <dbReference type="Proteomes" id="UP001642540"/>
    </source>
</evidence>
<evidence type="ECO:0000256" key="9">
    <source>
        <dbReference type="SAM" id="Coils"/>
    </source>
</evidence>